<evidence type="ECO:0000313" key="2">
    <source>
        <dbReference type="EMBL" id="DAF96427.1"/>
    </source>
</evidence>
<dbReference type="InterPro" id="IPR031807">
    <property type="entry name" value="HicB-like"/>
</dbReference>
<dbReference type="Gene3D" id="3.30.160.250">
    <property type="match status" value="1"/>
</dbReference>
<reference evidence="2" key="1">
    <citation type="journal article" date="2021" name="Proc. Natl. Acad. Sci. U.S.A.">
        <title>A Catalog of Tens of Thousands of Viruses from Human Metagenomes Reveals Hidden Associations with Chronic Diseases.</title>
        <authorList>
            <person name="Tisza M.J."/>
            <person name="Buck C.B."/>
        </authorList>
    </citation>
    <scope>NUCLEOTIDE SEQUENCE</scope>
    <source>
        <strain evidence="2">Ct5FX1</strain>
    </source>
</reference>
<accession>A0A8S5UPR2</accession>
<name>A0A8S5UPR2_9CAUD</name>
<dbReference type="EMBL" id="BK016115">
    <property type="protein sequence ID" value="DAF96427.1"/>
    <property type="molecule type" value="Genomic_DNA"/>
</dbReference>
<dbReference type="SUPFAM" id="SSF143100">
    <property type="entry name" value="TTHA1013/TTHA0281-like"/>
    <property type="match status" value="1"/>
</dbReference>
<dbReference type="InterPro" id="IPR035069">
    <property type="entry name" value="TTHA1013/TTHA0281-like"/>
</dbReference>
<proteinExistence type="predicted"/>
<feature type="domain" description="HicB-like antitoxin of toxin-antitoxin system" evidence="1">
    <location>
        <begin position="12"/>
        <end position="122"/>
    </location>
</feature>
<protein>
    <submittedName>
        <fullName evidence="2">HicB-like antitoxin</fullName>
    </submittedName>
</protein>
<sequence length="140" mass="15012">MKERGVLMKLVYPAVFTPYEDESGGYAVEFPDLTGCVTGGDSMAEAVFMAEDAASGWVLTELEDGNKAPEATAINEVATEEGQFVSLIALDMDAYAAKYGSNAVKKTLTIPAWLNTFVEQNGISCSKVLQDALSKMAQVR</sequence>
<evidence type="ECO:0000259" key="1">
    <source>
        <dbReference type="Pfam" id="PF15919"/>
    </source>
</evidence>
<organism evidence="2">
    <name type="scientific">Siphoviridae sp. ct5FX1</name>
    <dbReference type="NCBI Taxonomy" id="2825335"/>
    <lineage>
        <taxon>Viruses</taxon>
        <taxon>Duplodnaviria</taxon>
        <taxon>Heunggongvirae</taxon>
        <taxon>Uroviricota</taxon>
        <taxon>Caudoviricetes</taxon>
    </lineage>
</organism>
<dbReference type="Pfam" id="PF15919">
    <property type="entry name" value="HicB_lk_antitox"/>
    <property type="match status" value="1"/>
</dbReference>